<proteinExistence type="predicted"/>
<name>A0ABW2CN13_9ACTN</name>
<accession>A0ABW2CN13</accession>
<evidence type="ECO:0000313" key="4">
    <source>
        <dbReference type="Proteomes" id="UP001596380"/>
    </source>
</evidence>
<evidence type="ECO:0000313" key="3">
    <source>
        <dbReference type="EMBL" id="MFC6882315.1"/>
    </source>
</evidence>
<dbReference type="EMBL" id="JBHSXS010000012">
    <property type="protein sequence ID" value="MFC6882315.1"/>
    <property type="molecule type" value="Genomic_DNA"/>
</dbReference>
<feature type="region of interest" description="Disordered" evidence="1">
    <location>
        <begin position="161"/>
        <end position="186"/>
    </location>
</feature>
<dbReference type="InterPro" id="IPR006311">
    <property type="entry name" value="TAT_signal"/>
</dbReference>
<comment type="caution">
    <text evidence="3">The sequence shown here is derived from an EMBL/GenBank/DDBJ whole genome shotgun (WGS) entry which is preliminary data.</text>
</comment>
<reference evidence="4" key="1">
    <citation type="journal article" date="2019" name="Int. J. Syst. Evol. Microbiol.">
        <title>The Global Catalogue of Microorganisms (GCM) 10K type strain sequencing project: providing services to taxonomists for standard genome sequencing and annotation.</title>
        <authorList>
            <consortium name="The Broad Institute Genomics Platform"/>
            <consortium name="The Broad Institute Genome Sequencing Center for Infectious Disease"/>
            <person name="Wu L."/>
            <person name="Ma J."/>
        </authorList>
    </citation>
    <scope>NUCLEOTIDE SEQUENCE [LARGE SCALE GENOMIC DNA]</scope>
    <source>
        <strain evidence="4">JCM 3369</strain>
    </source>
</reference>
<evidence type="ECO:0008006" key="5">
    <source>
        <dbReference type="Google" id="ProtNLM"/>
    </source>
</evidence>
<keyword evidence="2" id="KW-0732">Signal</keyword>
<evidence type="ECO:0000256" key="2">
    <source>
        <dbReference type="SAM" id="SignalP"/>
    </source>
</evidence>
<organism evidence="3 4">
    <name type="scientific">Actinomadura yumaensis</name>
    <dbReference type="NCBI Taxonomy" id="111807"/>
    <lineage>
        <taxon>Bacteria</taxon>
        <taxon>Bacillati</taxon>
        <taxon>Actinomycetota</taxon>
        <taxon>Actinomycetes</taxon>
        <taxon>Streptosporangiales</taxon>
        <taxon>Thermomonosporaceae</taxon>
        <taxon>Actinomadura</taxon>
    </lineage>
</organism>
<protein>
    <recommendedName>
        <fullName evidence="5">Secreted protein</fullName>
    </recommendedName>
</protein>
<sequence>MRRRKFLGLAAAAALSVPVAAAPAEAGSAAPVIDVKADDEGFTAPASFTSGPTSFRVSTTATGESGSIIGLVRLRPGATPERFATHLGQVFADDPEVAVPAGRALMAEAELVGGAQAQPGRPTTFTTTLRPGTYYLLDYMDFETGTPAGAEALRALTVKRERHRGRAPRPGAVVGMSRTASGPRFHAPSRIRAGAPLLLSNRMEQVNEALFVPVRPGTTRADVQKFFEGVQNGEWSEPPFAGASLGAPPLSPRRSLVLAAPLKPGRYALITWVVDLSDGGRLAAKGMHTLITVT</sequence>
<feature type="signal peptide" evidence="2">
    <location>
        <begin position="1"/>
        <end position="21"/>
    </location>
</feature>
<dbReference type="PROSITE" id="PS51318">
    <property type="entry name" value="TAT"/>
    <property type="match status" value="1"/>
</dbReference>
<feature type="chain" id="PRO_5045576129" description="Secreted protein" evidence="2">
    <location>
        <begin position="22"/>
        <end position="294"/>
    </location>
</feature>
<keyword evidence="4" id="KW-1185">Reference proteome</keyword>
<evidence type="ECO:0000256" key="1">
    <source>
        <dbReference type="SAM" id="MobiDB-lite"/>
    </source>
</evidence>
<dbReference type="RefSeq" id="WP_160822606.1">
    <property type="nucleotide sequence ID" value="NZ_JBHSXE010000001.1"/>
</dbReference>
<gene>
    <name evidence="3" type="ORF">ACFQKB_21350</name>
</gene>
<dbReference type="Proteomes" id="UP001596380">
    <property type="component" value="Unassembled WGS sequence"/>
</dbReference>